<reference evidence="1" key="1">
    <citation type="journal article" date="2022" name="Arch. Microbiol.">
        <title>Pseudodesulfovibrio sediminis sp. nov., a mesophilic and neutrophilic sulfate-reducing bacterium isolated from sediment of a brackish lake.</title>
        <authorList>
            <person name="Takahashi A."/>
            <person name="Kojima H."/>
            <person name="Watanabe M."/>
            <person name="Fukui M."/>
        </authorList>
    </citation>
    <scope>NUCLEOTIDE SEQUENCE</scope>
    <source>
        <strain evidence="1">SF6</strain>
    </source>
</reference>
<sequence length="101" mass="11827">MIDKATALETVLRKLKKLPVGHAIDLRTYKRNRSVVIKHVAQDAFDVMEHGFHEERFQVPLSAMKKLLKSLLKREFPRSTKIRLYDLGETETDIRIARKKI</sequence>
<dbReference type="RefSeq" id="WP_229595909.1">
    <property type="nucleotide sequence ID" value="NZ_AP024485.1"/>
</dbReference>
<dbReference type="EMBL" id="AP024485">
    <property type="protein sequence ID" value="BCS88339.1"/>
    <property type="molecule type" value="Genomic_DNA"/>
</dbReference>
<proteinExistence type="predicted"/>
<organism evidence="1 2">
    <name type="scientific">Pseudodesulfovibrio sediminis</name>
    <dbReference type="NCBI Taxonomy" id="2810563"/>
    <lineage>
        <taxon>Bacteria</taxon>
        <taxon>Pseudomonadati</taxon>
        <taxon>Thermodesulfobacteriota</taxon>
        <taxon>Desulfovibrionia</taxon>
        <taxon>Desulfovibrionales</taxon>
        <taxon>Desulfovibrionaceae</taxon>
    </lineage>
</organism>
<keyword evidence="2" id="KW-1185">Reference proteome</keyword>
<name>A0ABN6ESY0_9BACT</name>
<evidence type="ECO:0000313" key="1">
    <source>
        <dbReference type="EMBL" id="BCS88339.1"/>
    </source>
</evidence>
<gene>
    <name evidence="1" type="ORF">PSDVSF_15810</name>
</gene>
<accession>A0ABN6ESY0</accession>
<protein>
    <submittedName>
        <fullName evidence="1">Uncharacterized protein</fullName>
    </submittedName>
</protein>
<dbReference type="Proteomes" id="UP001053296">
    <property type="component" value="Chromosome"/>
</dbReference>
<evidence type="ECO:0000313" key="2">
    <source>
        <dbReference type="Proteomes" id="UP001053296"/>
    </source>
</evidence>